<protein>
    <submittedName>
        <fullName evidence="1">Uncharacterized protein</fullName>
    </submittedName>
</protein>
<dbReference type="EMBL" id="CP000612">
    <property type="protein sequence ID" value="ABO49329.1"/>
    <property type="molecule type" value="Genomic_DNA"/>
</dbReference>
<keyword evidence="2" id="KW-1185">Reference proteome</keyword>
<sequence length="408" mass="45486">MKRKLIGVWVVGVICLLIWFPKQTLAMGMIDTQSAVVGKILNYDKSCDTYTVYGRRSVMTKNGWQVVETQKFYHVIPMTDTAKQKLRQGIGSGVKAFGVTQTATGLREQNLLAETVLPYNPDADRAAGVSAAFGPAEGPFDWIGFGVANRPTYLSTIELKKEGQGEKITEFVNALATIRDALFNSDGEESKTERSASQKLPYILHTIEGDEEKNDIYTDVYKWWKANIDTKWYLEKDLDTLNQLGSASGGLAFFKGKVGSNGGYIESVPAIRPNIEKYMNKVGGGGSSYLEKTPGIFFGSLTYDRETKTLYVSGPFYKRIDSLVNDMEAVKSGLGSTQRHERWEVKGVSPSRMDVLLKNKCWVSGRKVLNYEKGKLIDYYFSVDKTLTVNEFNSALDFIRDISLKGGM</sequence>
<organism evidence="1 2">
    <name type="scientific">Desulforamulus reducens (strain ATCC BAA-1160 / DSM 100696 / MI-1)</name>
    <name type="common">Desulfotomaculum reducens</name>
    <dbReference type="NCBI Taxonomy" id="349161"/>
    <lineage>
        <taxon>Bacteria</taxon>
        <taxon>Bacillati</taxon>
        <taxon>Bacillota</taxon>
        <taxon>Clostridia</taxon>
        <taxon>Eubacteriales</taxon>
        <taxon>Peptococcaceae</taxon>
        <taxon>Desulforamulus</taxon>
    </lineage>
</organism>
<dbReference type="KEGG" id="drm:Dred_0791"/>
<gene>
    <name evidence="1" type="ordered locus">Dred_0791</name>
</gene>
<reference evidence="1 2" key="1">
    <citation type="submission" date="2007-03" db="EMBL/GenBank/DDBJ databases">
        <title>Complete sequence of Desulfotomaculum reducens MI-1.</title>
        <authorList>
            <consortium name="US DOE Joint Genome Institute"/>
            <person name="Copeland A."/>
            <person name="Lucas S."/>
            <person name="Lapidus A."/>
            <person name="Barry K."/>
            <person name="Detter J.C."/>
            <person name="Glavina del Rio T."/>
            <person name="Hammon N."/>
            <person name="Israni S."/>
            <person name="Dalin E."/>
            <person name="Tice H."/>
            <person name="Pitluck S."/>
            <person name="Sims D."/>
            <person name="Brettin T."/>
            <person name="Bruce D."/>
            <person name="Han C."/>
            <person name="Tapia R."/>
            <person name="Schmutz J."/>
            <person name="Larimer F."/>
            <person name="Land M."/>
            <person name="Hauser L."/>
            <person name="Kyrpides N."/>
            <person name="Kim E."/>
            <person name="Tebo B.M."/>
            <person name="Richardson P."/>
        </authorList>
    </citation>
    <scope>NUCLEOTIDE SEQUENCE [LARGE SCALE GENOMIC DNA]</scope>
    <source>
        <strain evidence="1 2">MI-1</strain>
    </source>
</reference>
<accession>A4J2M6</accession>
<dbReference type="Proteomes" id="UP000001556">
    <property type="component" value="Chromosome"/>
</dbReference>
<evidence type="ECO:0000313" key="1">
    <source>
        <dbReference type="EMBL" id="ABO49329.1"/>
    </source>
</evidence>
<dbReference type="AlphaFoldDB" id="A4J2M6"/>
<name>A4J2M6_DESRM</name>
<dbReference type="HOGENOM" id="CLU_701738_0_0_9"/>
<dbReference type="OrthoDB" id="1805985at2"/>
<proteinExistence type="predicted"/>
<evidence type="ECO:0000313" key="2">
    <source>
        <dbReference type="Proteomes" id="UP000001556"/>
    </source>
</evidence>
<dbReference type="STRING" id="349161.Dred_0791"/>
<dbReference type="RefSeq" id="WP_011877164.1">
    <property type="nucleotide sequence ID" value="NC_009253.1"/>
</dbReference>